<dbReference type="Proteomes" id="UP000001971">
    <property type="component" value="Chromosome"/>
</dbReference>
<dbReference type="RefSeq" id="WP_002209068.1">
    <property type="nucleotide sequence ID" value="NC_008150.1"/>
</dbReference>
<dbReference type="HOGENOM" id="CLU_1692819_0_0_6"/>
<proteinExistence type="predicted"/>
<dbReference type="InterPro" id="IPR011233">
    <property type="entry name" value="TerW"/>
</dbReference>
<dbReference type="GeneID" id="57974313"/>
<gene>
    <name evidence="1" type="ordered locus">YPA_3993</name>
</gene>
<name>A0A0E1NXJ0_YERPA</name>
<dbReference type="EMBL" id="CP000308">
    <property type="protein sequence ID" value="ABG15954.1"/>
    <property type="molecule type" value="Genomic_DNA"/>
</dbReference>
<evidence type="ECO:0008006" key="3">
    <source>
        <dbReference type="Google" id="ProtNLM"/>
    </source>
</evidence>
<sequence length="162" mass="18346" precursor="true">MLLSTKQFRHYTLALLLASGKPVDADDIYDKLSCSGPTLTRALKELRETYNAEIRYSKSTHSYQLTEKGTLTPKVLRHIKDAIASHMIIKSHEELVASHVILDKEKKRSISLSLRMSVIRKIDRVVNQLEITRSEAVEILVNTYISELMLSVSQPPKGKKSV</sequence>
<organism evidence="1 2">
    <name type="scientific">Yersinia pestis bv. Antiqua (strain Antiqua)</name>
    <dbReference type="NCBI Taxonomy" id="360102"/>
    <lineage>
        <taxon>Bacteria</taxon>
        <taxon>Pseudomonadati</taxon>
        <taxon>Pseudomonadota</taxon>
        <taxon>Gammaproteobacteria</taxon>
        <taxon>Enterobacterales</taxon>
        <taxon>Yersiniaceae</taxon>
        <taxon>Yersinia</taxon>
    </lineage>
</organism>
<dbReference type="SUPFAM" id="SSF46785">
    <property type="entry name" value="Winged helix' DNA-binding domain"/>
    <property type="match status" value="1"/>
</dbReference>
<dbReference type="AlphaFoldDB" id="A0A0E1NXJ0"/>
<dbReference type="InterPro" id="IPR036390">
    <property type="entry name" value="WH_DNA-bd_sf"/>
</dbReference>
<dbReference type="KEGG" id="ypa:YPA_3993"/>
<dbReference type="PIRSF" id="PIRSF030837">
    <property type="entry name" value="TerW"/>
    <property type="match status" value="1"/>
</dbReference>
<evidence type="ECO:0000313" key="2">
    <source>
        <dbReference type="Proteomes" id="UP000001971"/>
    </source>
</evidence>
<reference evidence="1 2" key="1">
    <citation type="journal article" date="2006" name="J. Bacteriol.">
        <title>Complete genome sequence of Yersinia pestis strains Antiqua and Nepal516: evidence of gene reduction in an emerging pathogen.</title>
        <authorList>
            <person name="Chain P.S."/>
            <person name="Hu P."/>
            <person name="Malfatti S.A."/>
            <person name="Radnedge L."/>
            <person name="Larimer F."/>
            <person name="Vergez L.M."/>
            <person name="Worsham P."/>
            <person name="Chu M.C."/>
            <person name="Andersen G.L."/>
        </authorList>
    </citation>
    <scope>NUCLEOTIDE SEQUENCE [LARGE SCALE GENOMIC DNA]</scope>
    <source>
        <strain evidence="1 2">Antiqua</strain>
    </source>
</reference>
<dbReference type="PATRIC" id="fig|360102.15.peg.2495"/>
<protein>
    <recommendedName>
        <fullName evidence="3">Tellurium resistance protein TerW</fullName>
    </recommendedName>
</protein>
<accession>A0A0E1NXJ0</accession>
<evidence type="ECO:0000313" key="1">
    <source>
        <dbReference type="EMBL" id="ABG15954.1"/>
    </source>
</evidence>